<feature type="domain" description="Chlorhexidine efflux transporter" evidence="2">
    <location>
        <begin position="2"/>
        <end position="64"/>
    </location>
</feature>
<evidence type="ECO:0000256" key="1">
    <source>
        <dbReference type="SAM" id="Phobius"/>
    </source>
</evidence>
<sequence length="138" mass="15348">MRSRAERIRHAVAFEVIGLLLVTPLGALVMGLPVHSIGLVALVSSLIATGWNYAYNLVFDHALLRLAGRVAKTQADRMLHAVLFEAGLVLVLVPYIAWQLGIPLWQALAMDLGFVGFYLVYAYAFNWAWDVLFPLPDR</sequence>
<comment type="caution">
    <text evidence="3">The sequence shown here is derived from an EMBL/GenBank/DDBJ whole genome shotgun (WGS) entry which is preliminary data.</text>
</comment>
<dbReference type="Proteomes" id="UP001205601">
    <property type="component" value="Unassembled WGS sequence"/>
</dbReference>
<keyword evidence="4" id="KW-1185">Reference proteome</keyword>
<feature type="transmembrane region" description="Helical" evidence="1">
    <location>
        <begin position="79"/>
        <end position="98"/>
    </location>
</feature>
<dbReference type="InterPro" id="IPR007896">
    <property type="entry name" value="BTP_bacteria"/>
</dbReference>
<reference evidence="4" key="1">
    <citation type="submission" date="2023-07" db="EMBL/GenBank/DDBJ databases">
        <title>Defluviimonas sediminis sp. nov., isolated from mangrove sediment.</title>
        <authorList>
            <person name="Liu L."/>
            <person name="Li J."/>
            <person name="Huang Y."/>
            <person name="Pan J."/>
            <person name="Li M."/>
        </authorList>
    </citation>
    <scope>NUCLEOTIDE SEQUENCE [LARGE SCALE GENOMIC DNA]</scope>
    <source>
        <strain evidence="4">FT324</strain>
    </source>
</reference>
<feature type="transmembrane region" description="Helical" evidence="1">
    <location>
        <begin position="104"/>
        <end position="129"/>
    </location>
</feature>
<dbReference type="NCBIfam" id="NF033664">
    <property type="entry name" value="PACE_transport"/>
    <property type="match status" value="1"/>
</dbReference>
<dbReference type="InterPro" id="IPR058208">
    <property type="entry name" value="PACE"/>
</dbReference>
<dbReference type="Pfam" id="PF05232">
    <property type="entry name" value="BTP"/>
    <property type="match status" value="2"/>
</dbReference>
<protein>
    <submittedName>
        <fullName evidence="3">PACE efflux transporter</fullName>
    </submittedName>
</protein>
<evidence type="ECO:0000259" key="2">
    <source>
        <dbReference type="Pfam" id="PF05232"/>
    </source>
</evidence>
<gene>
    <name evidence="3" type="ORF">N5I32_06015</name>
</gene>
<evidence type="ECO:0000313" key="4">
    <source>
        <dbReference type="Proteomes" id="UP001205601"/>
    </source>
</evidence>
<feature type="domain" description="Chlorhexidine efflux transporter" evidence="2">
    <location>
        <begin position="73"/>
        <end position="134"/>
    </location>
</feature>
<feature type="transmembrane region" description="Helical" evidence="1">
    <location>
        <begin position="37"/>
        <end position="58"/>
    </location>
</feature>
<keyword evidence="1" id="KW-0812">Transmembrane</keyword>
<accession>A0ABT2NJG3</accession>
<keyword evidence="1" id="KW-0472">Membrane</keyword>
<feature type="transmembrane region" description="Helical" evidence="1">
    <location>
        <begin position="12"/>
        <end position="31"/>
    </location>
</feature>
<evidence type="ECO:0000313" key="3">
    <source>
        <dbReference type="EMBL" id="MCT8329063.1"/>
    </source>
</evidence>
<keyword evidence="1" id="KW-1133">Transmembrane helix</keyword>
<proteinExistence type="predicted"/>
<name>A0ABT2NJG3_9RHOB</name>
<dbReference type="EMBL" id="JAOCQF010000001">
    <property type="protein sequence ID" value="MCT8329063.1"/>
    <property type="molecule type" value="Genomic_DNA"/>
</dbReference>
<dbReference type="RefSeq" id="WP_261494485.1">
    <property type="nucleotide sequence ID" value="NZ_JAOCQF010000001.1"/>
</dbReference>
<organism evidence="3 4">
    <name type="scientific">Albidovulum sediminis</name>
    <dbReference type="NCBI Taxonomy" id="3066345"/>
    <lineage>
        <taxon>Bacteria</taxon>
        <taxon>Pseudomonadati</taxon>
        <taxon>Pseudomonadota</taxon>
        <taxon>Alphaproteobacteria</taxon>
        <taxon>Rhodobacterales</taxon>
        <taxon>Paracoccaceae</taxon>
        <taxon>Albidovulum</taxon>
    </lineage>
</organism>